<feature type="domain" description="Glycosyltransferase subfamily 4-like N-terminal" evidence="4">
    <location>
        <begin position="15"/>
        <end position="211"/>
    </location>
</feature>
<keyword evidence="2 5" id="KW-0808">Transferase</keyword>
<proteinExistence type="predicted"/>
<organism evidence="5 6">
    <name type="scientific">Microbacterium sorbitolivorans</name>
    <dbReference type="NCBI Taxonomy" id="1867410"/>
    <lineage>
        <taxon>Bacteria</taxon>
        <taxon>Bacillati</taxon>
        <taxon>Actinomycetota</taxon>
        <taxon>Actinomycetes</taxon>
        <taxon>Micrococcales</taxon>
        <taxon>Microbacteriaceae</taxon>
        <taxon>Microbacterium</taxon>
    </lineage>
</organism>
<dbReference type="InterPro" id="IPR028098">
    <property type="entry name" value="Glyco_trans_4-like_N"/>
</dbReference>
<dbReference type="OrthoDB" id="4562574at2"/>
<dbReference type="GO" id="GO:0016757">
    <property type="term" value="F:glycosyltransferase activity"/>
    <property type="evidence" value="ECO:0007669"/>
    <property type="project" value="UniProtKB-KW"/>
</dbReference>
<dbReference type="PANTHER" id="PTHR45947">
    <property type="entry name" value="SULFOQUINOVOSYL TRANSFERASE SQD2"/>
    <property type="match status" value="1"/>
</dbReference>
<dbReference type="Gene3D" id="3.40.50.2000">
    <property type="entry name" value="Glycogen Phosphorylase B"/>
    <property type="match status" value="2"/>
</dbReference>
<dbReference type="AlphaFoldDB" id="A0A367Y304"/>
<keyword evidence="1" id="KW-0328">Glycosyltransferase</keyword>
<dbReference type="CDD" id="cd03801">
    <property type="entry name" value="GT4_PimA-like"/>
    <property type="match status" value="1"/>
</dbReference>
<dbReference type="SUPFAM" id="SSF53756">
    <property type="entry name" value="UDP-Glycosyltransferase/glycogen phosphorylase"/>
    <property type="match status" value="1"/>
</dbReference>
<name>A0A367Y304_9MICO</name>
<evidence type="ECO:0000259" key="3">
    <source>
        <dbReference type="Pfam" id="PF00534"/>
    </source>
</evidence>
<dbReference type="Proteomes" id="UP000253508">
    <property type="component" value="Unassembled WGS sequence"/>
</dbReference>
<evidence type="ECO:0000259" key="4">
    <source>
        <dbReference type="Pfam" id="PF13439"/>
    </source>
</evidence>
<reference evidence="5 6" key="1">
    <citation type="submission" date="2018-07" db="EMBL/GenBank/DDBJ databases">
        <title>Microbacterium endoborsara sp. nov., a novel actinobacterium isolated from Borszczowia aralocaspica.</title>
        <authorList>
            <person name="An D."/>
        </authorList>
    </citation>
    <scope>NUCLEOTIDE SEQUENCE [LARGE SCALE GENOMIC DNA]</scope>
    <source>
        <strain evidence="5 6">C1.15228</strain>
    </source>
</reference>
<dbReference type="Pfam" id="PF13439">
    <property type="entry name" value="Glyco_transf_4"/>
    <property type="match status" value="1"/>
</dbReference>
<keyword evidence="6" id="KW-1185">Reference proteome</keyword>
<dbReference type="InterPro" id="IPR001296">
    <property type="entry name" value="Glyco_trans_1"/>
</dbReference>
<evidence type="ECO:0000313" key="5">
    <source>
        <dbReference type="EMBL" id="RCK60265.1"/>
    </source>
</evidence>
<dbReference type="PANTHER" id="PTHR45947:SF13">
    <property type="entry name" value="TRANSFERASE"/>
    <property type="match status" value="1"/>
</dbReference>
<protein>
    <submittedName>
        <fullName evidence="5">Glycosyltransferase</fullName>
    </submittedName>
</protein>
<evidence type="ECO:0000256" key="1">
    <source>
        <dbReference type="ARBA" id="ARBA00022676"/>
    </source>
</evidence>
<accession>A0A367Y304</accession>
<gene>
    <name evidence="5" type="ORF">DTO57_07995</name>
</gene>
<dbReference type="InterPro" id="IPR050194">
    <property type="entry name" value="Glycosyltransferase_grp1"/>
</dbReference>
<feature type="domain" description="Glycosyl transferase family 1" evidence="3">
    <location>
        <begin position="225"/>
        <end position="333"/>
    </location>
</feature>
<evidence type="ECO:0000313" key="6">
    <source>
        <dbReference type="Proteomes" id="UP000253508"/>
    </source>
</evidence>
<dbReference type="GO" id="GO:1901137">
    <property type="term" value="P:carbohydrate derivative biosynthetic process"/>
    <property type="evidence" value="ECO:0007669"/>
    <property type="project" value="UniProtKB-ARBA"/>
</dbReference>
<dbReference type="EMBL" id="QORO01000002">
    <property type="protein sequence ID" value="RCK60265.1"/>
    <property type="molecule type" value="Genomic_DNA"/>
</dbReference>
<dbReference type="Pfam" id="PF00534">
    <property type="entry name" value="Glycos_transf_1"/>
    <property type="match status" value="1"/>
</dbReference>
<evidence type="ECO:0000256" key="2">
    <source>
        <dbReference type="ARBA" id="ARBA00022679"/>
    </source>
</evidence>
<comment type="caution">
    <text evidence="5">The sequence shown here is derived from an EMBL/GenBank/DDBJ whole genome shotgun (WGS) entry which is preliminary data.</text>
</comment>
<sequence length="398" mass="43434">MHVVMFGDQHPATSGGAQVAMRLQMKYLERAGHAVTIVSPRRHGFNQQHMPGNVCVDVPAIGVPPDWEYSAVWPGKTVERAVDRGVVRRTTHDGLPLPDLVHVQADYWGAFLGYRFAERARIPVVHTMHNRVDAGIAATAPFPRAVLAAINLWRRIELPGSGGGWDGWAHLRGLASGAAAVTAPSSHFARRLEEHGVARSVHVVWNGIDDDQLARLGGSAPSGALVWVGRMSPEKRLMPFLEAYAESGIRLPVEIIGSGFQRDEAERFARDCGLRDRVIFRGRMSYGDTLARIASATALVQTSIDFEAQGMTPFEAAQLGTPSVISDPDIADEMGGGIWRVEHADSERGRIAALAHALRAVERDAARGSVPEPTEKVRREFLQSSRTAAMLEVYRSVL</sequence>